<name>A0A380AVY8_9GAMM</name>
<protein>
    <submittedName>
        <fullName evidence="1">Uncharacterized protein</fullName>
    </submittedName>
</protein>
<sequence>MFTALLVSHLLNGKNLNSAVLTASSEVCDVLTEAAHFGLEEIGSLRALK</sequence>
<organism evidence="1 2">
    <name type="scientific">Serratia quinivorans</name>
    <dbReference type="NCBI Taxonomy" id="137545"/>
    <lineage>
        <taxon>Bacteria</taxon>
        <taxon>Pseudomonadati</taxon>
        <taxon>Pseudomonadota</taxon>
        <taxon>Gammaproteobacteria</taxon>
        <taxon>Enterobacterales</taxon>
        <taxon>Yersiniaceae</taxon>
        <taxon>Serratia</taxon>
    </lineage>
</organism>
<evidence type="ECO:0000313" key="2">
    <source>
        <dbReference type="Proteomes" id="UP000255529"/>
    </source>
</evidence>
<dbReference type="EMBL" id="UGYN01000002">
    <property type="protein sequence ID" value="SUI88764.1"/>
    <property type="molecule type" value="Genomic_DNA"/>
</dbReference>
<dbReference type="AlphaFoldDB" id="A0A380AVY8"/>
<proteinExistence type="predicted"/>
<reference evidence="1 2" key="1">
    <citation type="submission" date="2018-06" db="EMBL/GenBank/DDBJ databases">
        <authorList>
            <consortium name="Pathogen Informatics"/>
            <person name="Doyle S."/>
        </authorList>
    </citation>
    <scope>NUCLEOTIDE SEQUENCE [LARGE SCALE GENOMIC DNA]</scope>
    <source>
        <strain evidence="1 2">NCTC11544</strain>
    </source>
</reference>
<evidence type="ECO:0000313" key="1">
    <source>
        <dbReference type="EMBL" id="SUI88764.1"/>
    </source>
</evidence>
<accession>A0A380AVY8</accession>
<gene>
    <name evidence="1" type="ORF">NCTC11544_05169</name>
</gene>
<dbReference type="Proteomes" id="UP000255529">
    <property type="component" value="Unassembled WGS sequence"/>
</dbReference>